<feature type="signal peptide" evidence="2">
    <location>
        <begin position="1"/>
        <end position="33"/>
    </location>
</feature>
<dbReference type="PANTHER" id="PTHR46825:SF9">
    <property type="entry name" value="BETA-LACTAMASE-RELATED DOMAIN-CONTAINING PROTEIN"/>
    <property type="match status" value="1"/>
</dbReference>
<dbReference type="PANTHER" id="PTHR46825">
    <property type="entry name" value="D-ALANYL-D-ALANINE-CARBOXYPEPTIDASE/ENDOPEPTIDASE AMPH"/>
    <property type="match status" value="1"/>
</dbReference>
<dbReference type="SUPFAM" id="SSF56601">
    <property type="entry name" value="beta-lactamase/transpeptidase-like"/>
    <property type="match status" value="1"/>
</dbReference>
<name>A0ABW3HUJ7_9BACL</name>
<dbReference type="EMBL" id="JBHTJZ010000033">
    <property type="protein sequence ID" value="MFD0961156.1"/>
    <property type="molecule type" value="Genomic_DNA"/>
</dbReference>
<feature type="domain" description="SLH" evidence="3">
    <location>
        <begin position="559"/>
        <end position="622"/>
    </location>
</feature>
<dbReference type="Gene3D" id="3.40.710.10">
    <property type="entry name" value="DD-peptidase/beta-lactamase superfamily"/>
    <property type="match status" value="1"/>
</dbReference>
<feature type="region of interest" description="Disordered" evidence="1">
    <location>
        <begin position="699"/>
        <end position="734"/>
    </location>
</feature>
<keyword evidence="5" id="KW-1185">Reference proteome</keyword>
<organism evidence="4 5">
    <name type="scientific">Paenibacillus chungangensis</name>
    <dbReference type="NCBI Taxonomy" id="696535"/>
    <lineage>
        <taxon>Bacteria</taxon>
        <taxon>Bacillati</taxon>
        <taxon>Bacillota</taxon>
        <taxon>Bacilli</taxon>
        <taxon>Bacillales</taxon>
        <taxon>Paenibacillaceae</taxon>
        <taxon>Paenibacillus</taxon>
    </lineage>
</organism>
<sequence>MTIAAYLTKESRLAKAMVAGLLSLSLLAPAVHASPEEEATQPKAAVLNAETASAFLDEFFNSDVAKPHYVGASVVIVKDGEVVAQKGYGYADKEAEIEADPVESVFRMASVSKTFNAVAAMQLVEQGKIGLQDDISSYLDGMTYDNPFDTPVTVEHLLTHTTGFRIQDPTPEDIHFDLDQRVEIEEYVRQHMPPVEREPGSSYMYDNFASMLLGLIVQNVSGMPYESYMQERVFEPLQMNNSSFELQGELIEKLAEEYDAAFNPIGVYAVTPTVMPQGGMLSTAEDIGKFMIAFLNGGAAGDHRILSESTVEMMEEYRSSVHPLLPDTTYGFEAPFQLPGAGSSSAIITKAGDIVGTSTYMFLIPEQNTGVFVAYNKTGALRNLLYTQLMTKFFPAYAEPADLGNFKPQPAEQLAAFEGYYSDLRMKSLVSVLEVQGEHGLVVSDAIIGPRPLKQVDRNLFVDSLTNQFTAFQMDEDGEVAYMKEPYLNPLGYAGKGAKAEGYRDVATDSPYAEPIHMLQSLGYYTNNGDESFYPEKGATRAQFVEHILRISGLKGSKTKELAFADLEGHPSAAYVQLAYESGMVKGTTSGKFAPDRTITRQEAAVILWRALSLKYPANLFDEVSLSGEVDEWAKQAVQMIVGLGVIGPEIGISDDGATDFLAKEQLTREQEAAILFKLLTQQTDQIVASLMAKQNAEAAPEAAMQDEEVEAEAGVNTEAEAAAATDEESADAA</sequence>
<evidence type="ECO:0000256" key="1">
    <source>
        <dbReference type="SAM" id="MobiDB-lite"/>
    </source>
</evidence>
<comment type="caution">
    <text evidence="4">The sequence shown here is derived from an EMBL/GenBank/DDBJ whole genome shotgun (WGS) entry which is preliminary data.</text>
</comment>
<reference evidence="5" key="1">
    <citation type="journal article" date="2019" name="Int. J. Syst. Evol. Microbiol.">
        <title>The Global Catalogue of Microorganisms (GCM) 10K type strain sequencing project: providing services to taxonomists for standard genome sequencing and annotation.</title>
        <authorList>
            <consortium name="The Broad Institute Genomics Platform"/>
            <consortium name="The Broad Institute Genome Sequencing Center for Infectious Disease"/>
            <person name="Wu L."/>
            <person name="Ma J."/>
        </authorList>
    </citation>
    <scope>NUCLEOTIDE SEQUENCE [LARGE SCALE GENOMIC DNA]</scope>
    <source>
        <strain evidence="5">CCUG 59129</strain>
    </source>
</reference>
<evidence type="ECO:0000259" key="3">
    <source>
        <dbReference type="PROSITE" id="PS51272"/>
    </source>
</evidence>
<feature type="compositionally biased region" description="Low complexity" evidence="1">
    <location>
        <begin position="713"/>
        <end position="725"/>
    </location>
</feature>
<dbReference type="Pfam" id="PF00395">
    <property type="entry name" value="SLH"/>
    <property type="match status" value="2"/>
</dbReference>
<proteinExistence type="predicted"/>
<gene>
    <name evidence="4" type="ORF">ACFQ2I_17545</name>
</gene>
<protein>
    <submittedName>
        <fullName evidence="4">Serine hydrolase</fullName>
    </submittedName>
</protein>
<keyword evidence="2" id="KW-0732">Signal</keyword>
<dbReference type="InterPro" id="IPR001466">
    <property type="entry name" value="Beta-lactam-related"/>
</dbReference>
<keyword evidence="4" id="KW-0378">Hydrolase</keyword>
<dbReference type="Proteomes" id="UP001596989">
    <property type="component" value="Unassembled WGS sequence"/>
</dbReference>
<feature type="domain" description="SLH" evidence="3">
    <location>
        <begin position="499"/>
        <end position="558"/>
    </location>
</feature>
<feature type="chain" id="PRO_5046361261" evidence="2">
    <location>
        <begin position="34"/>
        <end position="734"/>
    </location>
</feature>
<dbReference type="InterPro" id="IPR012338">
    <property type="entry name" value="Beta-lactam/transpept-like"/>
</dbReference>
<feature type="domain" description="SLH" evidence="3">
    <location>
        <begin position="623"/>
        <end position="690"/>
    </location>
</feature>
<dbReference type="Pfam" id="PF00144">
    <property type="entry name" value="Beta-lactamase"/>
    <property type="match status" value="1"/>
</dbReference>
<dbReference type="InterPro" id="IPR001119">
    <property type="entry name" value="SLH_dom"/>
</dbReference>
<evidence type="ECO:0000313" key="4">
    <source>
        <dbReference type="EMBL" id="MFD0961156.1"/>
    </source>
</evidence>
<dbReference type="PROSITE" id="PS51272">
    <property type="entry name" value="SLH"/>
    <property type="match status" value="3"/>
</dbReference>
<evidence type="ECO:0000256" key="2">
    <source>
        <dbReference type="SAM" id="SignalP"/>
    </source>
</evidence>
<dbReference type="InterPro" id="IPR050491">
    <property type="entry name" value="AmpC-like"/>
</dbReference>
<evidence type="ECO:0000313" key="5">
    <source>
        <dbReference type="Proteomes" id="UP001596989"/>
    </source>
</evidence>
<dbReference type="GO" id="GO:0016787">
    <property type="term" value="F:hydrolase activity"/>
    <property type="evidence" value="ECO:0007669"/>
    <property type="project" value="UniProtKB-KW"/>
</dbReference>
<accession>A0ABW3HUJ7</accession>